<keyword evidence="2" id="KW-1185">Reference proteome</keyword>
<accession>T0J6L7</accession>
<dbReference type="EMBL" id="ATHL01000001">
    <property type="protein sequence ID" value="EQB19770.1"/>
    <property type="molecule type" value="Genomic_DNA"/>
</dbReference>
<proteinExistence type="predicted"/>
<reference evidence="1 2" key="1">
    <citation type="journal article" date="2013" name="Genome Announc.">
        <title>Genome Sequence of Novosphingobium lindaniclasticum LE124T, Isolated from a Hexachlorocyclohexane Dumpsite.</title>
        <authorList>
            <person name="Saxena A."/>
            <person name="Nayyar N."/>
            <person name="Sangwan N."/>
            <person name="Kumari R."/>
            <person name="Khurana J.P."/>
            <person name="Lal R."/>
        </authorList>
    </citation>
    <scope>NUCLEOTIDE SEQUENCE [LARGE SCALE GENOMIC DNA]</scope>
    <source>
        <strain evidence="1 2">LE124</strain>
    </source>
</reference>
<organism evidence="1 2">
    <name type="scientific">Novosphingobium lindaniclasticum LE124</name>
    <dbReference type="NCBI Taxonomy" id="1096930"/>
    <lineage>
        <taxon>Bacteria</taxon>
        <taxon>Pseudomonadati</taxon>
        <taxon>Pseudomonadota</taxon>
        <taxon>Alphaproteobacteria</taxon>
        <taxon>Sphingomonadales</taxon>
        <taxon>Sphingomonadaceae</taxon>
        <taxon>Novosphingobium</taxon>
    </lineage>
</organism>
<dbReference type="AlphaFoldDB" id="T0J6L7"/>
<evidence type="ECO:0000313" key="2">
    <source>
        <dbReference type="Proteomes" id="UP000015527"/>
    </source>
</evidence>
<gene>
    <name evidence="1" type="ORF">L284_00345</name>
</gene>
<sequence length="92" mass="10013">MRRHRIARVAAAGAKIEGMLRPGLLRPERDPVEVGSSCVHRTGNISGRGRSELAVDQFVACAAEEMFGHGVLLVPLLFVFYQPGTMNIVILV</sequence>
<protein>
    <submittedName>
        <fullName evidence="1">Uncharacterized protein</fullName>
    </submittedName>
</protein>
<comment type="caution">
    <text evidence="1">The sequence shown here is derived from an EMBL/GenBank/DDBJ whole genome shotgun (WGS) entry which is preliminary data.</text>
</comment>
<name>T0J6L7_9SPHN</name>
<evidence type="ECO:0000313" key="1">
    <source>
        <dbReference type="EMBL" id="EQB19770.1"/>
    </source>
</evidence>
<dbReference type="Proteomes" id="UP000015527">
    <property type="component" value="Unassembled WGS sequence"/>
</dbReference>